<dbReference type="InterPro" id="IPR035990">
    <property type="entry name" value="TIM_sf"/>
</dbReference>
<evidence type="ECO:0000313" key="5">
    <source>
        <dbReference type="Proteomes" id="UP000051655"/>
    </source>
</evidence>
<dbReference type="EMBL" id="JQBP01000002">
    <property type="protein sequence ID" value="KRN75461.1"/>
    <property type="molecule type" value="Genomic_DNA"/>
</dbReference>
<dbReference type="GO" id="GO:0006094">
    <property type="term" value="P:gluconeogenesis"/>
    <property type="evidence" value="ECO:0007669"/>
    <property type="project" value="UniProtKB-UniPathway"/>
</dbReference>
<dbReference type="STRING" id="1616.IV73_GL000630"/>
<dbReference type="PATRIC" id="fig|1616.3.peg.648"/>
<dbReference type="GO" id="GO:0019563">
    <property type="term" value="P:glycerol catabolic process"/>
    <property type="evidence" value="ECO:0007669"/>
    <property type="project" value="TreeGrafter"/>
</dbReference>
<dbReference type="Gene3D" id="3.20.20.70">
    <property type="entry name" value="Aldolase class I"/>
    <property type="match status" value="1"/>
</dbReference>
<comment type="subcellular location">
    <subcellularLocation>
        <location evidence="3">Cytoplasm</location>
    </subcellularLocation>
</comment>
<evidence type="ECO:0000256" key="2">
    <source>
        <dbReference type="ARBA" id="ARBA00023235"/>
    </source>
</evidence>
<dbReference type="AlphaFoldDB" id="A0A0R2JJK7"/>
<dbReference type="PANTHER" id="PTHR21139">
    <property type="entry name" value="TRIOSEPHOSPHATE ISOMERASE"/>
    <property type="match status" value="1"/>
</dbReference>
<dbReference type="CDD" id="cd00311">
    <property type="entry name" value="TIM"/>
    <property type="match status" value="1"/>
</dbReference>
<dbReference type="PANTHER" id="PTHR21139:SF42">
    <property type="entry name" value="TRIOSEPHOSPHATE ISOMERASE"/>
    <property type="match status" value="1"/>
</dbReference>
<comment type="caution">
    <text evidence="4">The sequence shown here is derived from an EMBL/GenBank/DDBJ whole genome shotgun (WGS) entry which is preliminary data.</text>
</comment>
<dbReference type="InterPro" id="IPR013785">
    <property type="entry name" value="Aldolase_TIM"/>
</dbReference>
<protein>
    <recommendedName>
        <fullName evidence="3">Triosephosphate isomerase</fullName>
        <ecNumber evidence="3">5.3.1.1</ecNumber>
    </recommendedName>
</protein>
<name>A0A0R2JJK7_9LACO</name>
<keyword evidence="3" id="KW-0963">Cytoplasm</keyword>
<keyword evidence="3" id="KW-0324">Glycolysis</keyword>
<evidence type="ECO:0000256" key="1">
    <source>
        <dbReference type="ARBA" id="ARBA00007422"/>
    </source>
</evidence>
<accession>A0A0R2JJK7</accession>
<dbReference type="EC" id="5.3.1.1" evidence="3"/>
<evidence type="ECO:0000256" key="3">
    <source>
        <dbReference type="RuleBase" id="RU363013"/>
    </source>
</evidence>
<dbReference type="OrthoDB" id="9809429at2"/>
<dbReference type="GO" id="GO:0006096">
    <property type="term" value="P:glycolytic process"/>
    <property type="evidence" value="ECO:0007669"/>
    <property type="project" value="UniProtKB-UniRule"/>
</dbReference>
<gene>
    <name evidence="4" type="ORF">IV73_GL000630</name>
</gene>
<dbReference type="GO" id="GO:0004807">
    <property type="term" value="F:triose-phosphate isomerase activity"/>
    <property type="evidence" value="ECO:0007669"/>
    <property type="project" value="UniProtKB-UniRule"/>
</dbReference>
<dbReference type="Proteomes" id="UP000051655">
    <property type="component" value="Unassembled WGS sequence"/>
</dbReference>
<keyword evidence="2 3" id="KW-0413">Isomerase</keyword>
<sequence>MEMMRRRPLVVANWKMNKLPSESAAYIDKIEKPVDQFPDVIPVLAGQDVLLPGMLHAARGTNISIGAENMYWKDQGAFTGETSPAALADLGIRYVILGHSERRNYFHETNEMVNRKAHAALQHNLIPIVAIDEAIIPRNENDRSHWVVNQVIETFEGMSAQTAKTMILAYEPTDSIGSGQAMTPEIAQFALRRIRLTLADMYNWDVAQAVRIMYGGSVKPDNAYELMIQDDIDGVLVGNAALDPDQFIALCQIANQALLTKISRLDEF</sequence>
<comment type="catalytic activity">
    <reaction evidence="3">
        <text>D-glyceraldehyde 3-phosphate = dihydroxyacetone phosphate</text>
        <dbReference type="Rhea" id="RHEA:18585"/>
        <dbReference type="ChEBI" id="CHEBI:57642"/>
        <dbReference type="ChEBI" id="CHEBI:59776"/>
        <dbReference type="EC" id="5.3.1.1"/>
    </reaction>
</comment>
<dbReference type="SUPFAM" id="SSF51351">
    <property type="entry name" value="Triosephosphate isomerase (TIM)"/>
    <property type="match status" value="1"/>
</dbReference>
<comment type="pathway">
    <text evidence="3">Carbohydrate degradation; glycolysis; D-glyceraldehyde 3-phosphate from glycerone phosphate: step 1/1.</text>
</comment>
<reference evidence="4 5" key="1">
    <citation type="journal article" date="2015" name="Genome Announc.">
        <title>Expanding the biotechnology potential of lactobacilli through comparative genomics of 213 strains and associated genera.</title>
        <authorList>
            <person name="Sun Z."/>
            <person name="Harris H.M."/>
            <person name="McCann A."/>
            <person name="Guo C."/>
            <person name="Argimon S."/>
            <person name="Zhang W."/>
            <person name="Yang X."/>
            <person name="Jeffery I.B."/>
            <person name="Cooney J.C."/>
            <person name="Kagawa T.F."/>
            <person name="Liu W."/>
            <person name="Song Y."/>
            <person name="Salvetti E."/>
            <person name="Wrobel A."/>
            <person name="Rasinkangas P."/>
            <person name="Parkhill J."/>
            <person name="Rea M.C."/>
            <person name="O'Sullivan O."/>
            <person name="Ritari J."/>
            <person name="Douillard F.P."/>
            <person name="Paul Ross R."/>
            <person name="Yang R."/>
            <person name="Briner A.E."/>
            <person name="Felis G.E."/>
            <person name="de Vos W.M."/>
            <person name="Barrangou R."/>
            <person name="Klaenhammer T.R."/>
            <person name="Caufield P.W."/>
            <person name="Cui Y."/>
            <person name="Zhang H."/>
            <person name="O'Toole P.W."/>
        </authorList>
    </citation>
    <scope>NUCLEOTIDE SEQUENCE [LARGE SCALE GENOMIC DNA]</scope>
    <source>
        <strain evidence="4 5">DSM 20593</strain>
    </source>
</reference>
<dbReference type="NCBIfam" id="TIGR00419">
    <property type="entry name" value="tim"/>
    <property type="match status" value="1"/>
</dbReference>
<dbReference type="Pfam" id="PF00121">
    <property type="entry name" value="TIM"/>
    <property type="match status" value="1"/>
</dbReference>
<keyword evidence="5" id="KW-1185">Reference proteome</keyword>
<comment type="subunit">
    <text evidence="3">Homodimer.</text>
</comment>
<evidence type="ECO:0000313" key="4">
    <source>
        <dbReference type="EMBL" id="KRN75461.1"/>
    </source>
</evidence>
<comment type="similarity">
    <text evidence="1 3">Belongs to the triosephosphate isomerase family.</text>
</comment>
<organism evidence="4 5">
    <name type="scientific">Weissella kandleri</name>
    <dbReference type="NCBI Taxonomy" id="1616"/>
    <lineage>
        <taxon>Bacteria</taxon>
        <taxon>Bacillati</taxon>
        <taxon>Bacillota</taxon>
        <taxon>Bacilli</taxon>
        <taxon>Lactobacillales</taxon>
        <taxon>Lactobacillaceae</taxon>
        <taxon>Weissella</taxon>
    </lineage>
</organism>
<dbReference type="UniPathway" id="UPA00138"/>
<comment type="pathway">
    <text evidence="3">Carbohydrate biosynthesis; gluconeogenesis.</text>
</comment>
<dbReference type="PROSITE" id="PS51440">
    <property type="entry name" value="TIM_2"/>
    <property type="match status" value="1"/>
</dbReference>
<dbReference type="UniPathway" id="UPA00109">
    <property type="reaction ID" value="UER00189"/>
</dbReference>
<dbReference type="InterPro" id="IPR000652">
    <property type="entry name" value="Triosephosphate_isomerase"/>
</dbReference>
<keyword evidence="3" id="KW-0312">Gluconeogenesis</keyword>
<dbReference type="RefSeq" id="WP_057754631.1">
    <property type="nucleotide sequence ID" value="NZ_JQBP01000002.1"/>
</dbReference>
<dbReference type="GO" id="GO:0046166">
    <property type="term" value="P:glyceraldehyde-3-phosphate biosynthetic process"/>
    <property type="evidence" value="ECO:0007669"/>
    <property type="project" value="TreeGrafter"/>
</dbReference>
<dbReference type="GO" id="GO:0005829">
    <property type="term" value="C:cytosol"/>
    <property type="evidence" value="ECO:0007669"/>
    <property type="project" value="TreeGrafter"/>
</dbReference>
<proteinExistence type="inferred from homology"/>